<evidence type="ECO:0000256" key="9">
    <source>
        <dbReference type="ARBA" id="ARBA00023002"/>
    </source>
</evidence>
<evidence type="ECO:0000259" key="17">
    <source>
        <dbReference type="PROSITE" id="PS51918"/>
    </source>
</evidence>
<dbReference type="GO" id="GO:0004109">
    <property type="term" value="F:coproporphyrinogen oxidase activity"/>
    <property type="evidence" value="ECO:0007669"/>
    <property type="project" value="InterPro"/>
</dbReference>
<evidence type="ECO:0000313" key="18">
    <source>
        <dbReference type="EMBL" id="TXS95186.1"/>
    </source>
</evidence>
<organism evidence="18 19">
    <name type="scientific">Parahaliea maris</name>
    <dbReference type="NCBI Taxonomy" id="2716870"/>
    <lineage>
        <taxon>Bacteria</taxon>
        <taxon>Pseudomonadati</taxon>
        <taxon>Pseudomonadota</taxon>
        <taxon>Gammaproteobacteria</taxon>
        <taxon>Cellvibrionales</taxon>
        <taxon>Halieaceae</taxon>
        <taxon>Parahaliea</taxon>
    </lineage>
</organism>
<feature type="binding site" evidence="15">
    <location>
        <position position="248"/>
    </location>
    <ligand>
        <name>S-adenosyl-L-methionine</name>
        <dbReference type="ChEBI" id="CHEBI:59789"/>
        <label>2</label>
    </ligand>
</feature>
<evidence type="ECO:0000256" key="10">
    <source>
        <dbReference type="ARBA" id="ARBA00023004"/>
    </source>
</evidence>
<keyword evidence="9 14" id="KW-0560">Oxidoreductase</keyword>
<keyword evidence="10 14" id="KW-0408">Iron</keyword>
<comment type="cofactor">
    <cofactor evidence="14 16">
        <name>[4Fe-4S] cluster</name>
        <dbReference type="ChEBI" id="CHEBI:49883"/>
    </cofactor>
    <text evidence="14 16">Binds 1 [4Fe-4S] cluster. The cluster is coordinated with 3 cysteines and an exchangeable S-adenosyl-L-methionine.</text>
</comment>
<evidence type="ECO:0000256" key="14">
    <source>
        <dbReference type="PIRNR" id="PIRNR000167"/>
    </source>
</evidence>
<dbReference type="AlphaFoldDB" id="A0A5C9A397"/>
<name>A0A5C9A397_9GAMM</name>
<feature type="binding site" evidence="16">
    <location>
        <position position="64"/>
    </location>
    <ligand>
        <name>[4Fe-4S] cluster</name>
        <dbReference type="ChEBI" id="CHEBI:49883"/>
        <note>4Fe-4S-S-AdoMet</note>
    </ligand>
</feature>
<feature type="binding site" evidence="15">
    <location>
        <position position="177"/>
    </location>
    <ligand>
        <name>S-adenosyl-L-methionine</name>
        <dbReference type="ChEBI" id="CHEBI:59789"/>
        <label>2</label>
    </ligand>
</feature>
<evidence type="ECO:0000256" key="7">
    <source>
        <dbReference type="ARBA" id="ARBA00022691"/>
    </source>
</evidence>
<evidence type="ECO:0000256" key="12">
    <source>
        <dbReference type="ARBA" id="ARBA00023244"/>
    </source>
</evidence>
<dbReference type="Pfam" id="PF06969">
    <property type="entry name" value="HemN_C"/>
    <property type="match status" value="1"/>
</dbReference>
<evidence type="ECO:0000256" key="2">
    <source>
        <dbReference type="ARBA" id="ARBA00004785"/>
    </source>
</evidence>
<evidence type="ECO:0000256" key="4">
    <source>
        <dbReference type="ARBA" id="ARBA00011245"/>
    </source>
</evidence>
<comment type="subcellular location">
    <subcellularLocation>
        <location evidence="1 14">Cytoplasm</location>
    </subcellularLocation>
</comment>
<evidence type="ECO:0000256" key="5">
    <source>
        <dbReference type="ARBA" id="ARBA00022485"/>
    </source>
</evidence>
<dbReference type="InterPro" id="IPR034505">
    <property type="entry name" value="Coproporphyrinogen-III_oxidase"/>
</dbReference>
<dbReference type="EC" id="1.3.98.3" evidence="14"/>
<feature type="binding site" evidence="15">
    <location>
        <position position="58"/>
    </location>
    <ligand>
        <name>S-adenosyl-L-methionine</name>
        <dbReference type="ChEBI" id="CHEBI:59789"/>
        <label>1</label>
    </ligand>
</feature>
<feature type="binding site" evidence="15">
    <location>
        <position position="214"/>
    </location>
    <ligand>
        <name>S-adenosyl-L-methionine</name>
        <dbReference type="ChEBI" id="CHEBI:59789"/>
        <label>2</label>
    </ligand>
</feature>
<feature type="binding site" evidence="15">
    <location>
        <position position="150"/>
    </location>
    <ligand>
        <name>S-adenosyl-L-methionine</name>
        <dbReference type="ChEBI" id="CHEBI:59789"/>
        <label>1</label>
    </ligand>
</feature>
<feature type="binding site" evidence="15">
    <location>
        <position position="334"/>
    </location>
    <ligand>
        <name>S-adenosyl-L-methionine</name>
        <dbReference type="ChEBI" id="CHEBI:59789"/>
        <label>1</label>
    </ligand>
</feature>
<dbReference type="GO" id="GO:0051539">
    <property type="term" value="F:4 iron, 4 sulfur cluster binding"/>
    <property type="evidence" value="ECO:0007669"/>
    <property type="project" value="UniProtKB-KW"/>
</dbReference>
<keyword evidence="19" id="KW-1185">Reference proteome</keyword>
<dbReference type="InterPro" id="IPR058240">
    <property type="entry name" value="rSAM_sf"/>
</dbReference>
<feature type="binding site" evidence="15">
    <location>
        <begin position="70"/>
        <end position="72"/>
    </location>
    <ligand>
        <name>S-adenosyl-L-methionine</name>
        <dbReference type="ChEBI" id="CHEBI:59789"/>
        <label>2</label>
    </ligand>
</feature>
<evidence type="ECO:0000313" key="19">
    <source>
        <dbReference type="Proteomes" id="UP000321039"/>
    </source>
</evidence>
<dbReference type="InterPro" id="IPR007197">
    <property type="entry name" value="rSAM"/>
</dbReference>
<feature type="binding site" evidence="15">
    <location>
        <position position="189"/>
    </location>
    <ligand>
        <name>S-adenosyl-L-methionine</name>
        <dbReference type="ChEBI" id="CHEBI:59789"/>
        <label>2</label>
    </ligand>
</feature>
<comment type="pathway">
    <text evidence="2 14">Porphyrin-containing compound metabolism; protoporphyrin-IX biosynthesis; protoporphyrinogen-IX from coproporphyrinogen-III (AdoMet route): step 1/1.</text>
</comment>
<dbReference type="RefSeq" id="WP_148067097.1">
    <property type="nucleotide sequence ID" value="NZ_VRZA01000002.1"/>
</dbReference>
<protein>
    <recommendedName>
        <fullName evidence="14">Coproporphyrinogen-III oxidase</fullName>
        <ecNumber evidence="14">1.3.98.3</ecNumber>
    </recommendedName>
</protein>
<dbReference type="GO" id="GO:0005737">
    <property type="term" value="C:cytoplasm"/>
    <property type="evidence" value="ECO:0007669"/>
    <property type="project" value="UniProtKB-SubCell"/>
</dbReference>
<dbReference type="SFLD" id="SFLDS00029">
    <property type="entry name" value="Radical_SAM"/>
    <property type="match status" value="1"/>
</dbReference>
<dbReference type="Gene3D" id="1.10.10.920">
    <property type="match status" value="1"/>
</dbReference>
<keyword evidence="11 14" id="KW-0411">Iron-sulfur</keyword>
<dbReference type="GO" id="GO:0006782">
    <property type="term" value="P:protoporphyrinogen IX biosynthetic process"/>
    <property type="evidence" value="ECO:0007669"/>
    <property type="project" value="UniProtKB-UniPathway"/>
</dbReference>
<dbReference type="Gene3D" id="3.30.750.200">
    <property type="match status" value="1"/>
</dbReference>
<dbReference type="Pfam" id="PF04055">
    <property type="entry name" value="Radical_SAM"/>
    <property type="match status" value="1"/>
</dbReference>
<dbReference type="GO" id="GO:0046872">
    <property type="term" value="F:metal ion binding"/>
    <property type="evidence" value="ECO:0007669"/>
    <property type="project" value="UniProtKB-KW"/>
</dbReference>
<keyword evidence="7 14" id="KW-0949">S-adenosyl-L-methionine</keyword>
<feature type="domain" description="Radical SAM core" evidence="17">
    <location>
        <begin position="49"/>
        <end position="282"/>
    </location>
</feature>
<dbReference type="SFLD" id="SFLDF00277">
    <property type="entry name" value="oxygen-independent_coproporphy"/>
    <property type="match status" value="1"/>
</dbReference>
<feature type="binding site" evidence="15">
    <location>
        <begin position="116"/>
        <end position="117"/>
    </location>
    <ligand>
        <name>S-adenosyl-L-methionine</name>
        <dbReference type="ChEBI" id="CHEBI:59789"/>
        <label>2</label>
    </ligand>
</feature>
<dbReference type="InterPro" id="IPR010723">
    <property type="entry name" value="HemN_C"/>
</dbReference>
<evidence type="ECO:0000256" key="15">
    <source>
        <dbReference type="PIRSR" id="PIRSR000167-1"/>
    </source>
</evidence>
<feature type="binding site" evidence="15">
    <location>
        <position position="115"/>
    </location>
    <ligand>
        <name>S-adenosyl-L-methionine</name>
        <dbReference type="ChEBI" id="CHEBI:59789"/>
        <label>1</label>
    </ligand>
</feature>
<dbReference type="GO" id="GO:0051989">
    <property type="term" value="F:coproporphyrinogen dehydrogenase activity"/>
    <property type="evidence" value="ECO:0007669"/>
    <property type="project" value="UniProtKB-EC"/>
</dbReference>
<comment type="similarity">
    <text evidence="3 14">Belongs to the anaerobic coproporphyrinogen-III oxidase family.</text>
</comment>
<dbReference type="EMBL" id="VRZA01000002">
    <property type="protein sequence ID" value="TXS95186.1"/>
    <property type="molecule type" value="Genomic_DNA"/>
</dbReference>
<evidence type="ECO:0000256" key="8">
    <source>
        <dbReference type="ARBA" id="ARBA00022723"/>
    </source>
</evidence>
<evidence type="ECO:0000256" key="13">
    <source>
        <dbReference type="ARBA" id="ARBA00048321"/>
    </source>
</evidence>
<evidence type="ECO:0000256" key="16">
    <source>
        <dbReference type="PIRSR" id="PIRSR000167-2"/>
    </source>
</evidence>
<dbReference type="CDD" id="cd01335">
    <property type="entry name" value="Radical_SAM"/>
    <property type="match status" value="1"/>
</dbReference>
<dbReference type="InterPro" id="IPR004558">
    <property type="entry name" value="Coprogen_oxidase_HemN"/>
</dbReference>
<dbReference type="FunFam" id="1.10.10.920:FF:000002">
    <property type="entry name" value="Coproporphyrinogen-III oxidase"/>
    <property type="match status" value="1"/>
</dbReference>
<sequence length="464" mass="52520">MRAANTTWNQAMIERYDMAGPRYTSYPTATAFQERFGQAELDSAIARSNASGRPLSLYFHIPFCDTICFYCGCNKIVTANKRRARPYLELLKRELSLRAWQFHTARPVQQLHWGGGTPTFLSDAEIRELMHVTRECFSLLEDDSGDYAIEVHPGRLAPERLATLREVGFNRLSMGIQDFDPRVQKAVNRFNSVTEVRALCDEARRLGFHSLNMDLIYGLPHQSEATLAGTLQEVIALAPDRLSLFNYAHMPQLFKSQRQIPEEALPSPAEKLAMFHSAIDTLLEAGYVHIGMDHFARPDDRLAQAQAEGYLHRNFQGYTTHGDCDLLAFGLSSISAIDNVYVQNHKDIVRYGHSLEQGQDPACRGVVLSAEDQLRRAVINQLICHFELDFDTFNRSFGIEFERHFAAELAALEPLMADGLLQREEQGLRVTDSGRLLIRRICMTFDAYLAVPGATAQPRYSRII</sequence>
<evidence type="ECO:0000256" key="11">
    <source>
        <dbReference type="ARBA" id="ARBA00023014"/>
    </source>
</evidence>
<dbReference type="SUPFAM" id="SSF102114">
    <property type="entry name" value="Radical SAM enzymes"/>
    <property type="match status" value="1"/>
</dbReference>
<dbReference type="InterPro" id="IPR006638">
    <property type="entry name" value="Elp3/MiaA/NifB-like_rSAM"/>
</dbReference>
<comment type="caution">
    <text evidence="18">The sequence shown here is derived from an EMBL/GenBank/DDBJ whole genome shotgun (WGS) entry which is preliminary data.</text>
</comment>
<evidence type="ECO:0000256" key="3">
    <source>
        <dbReference type="ARBA" id="ARBA00005493"/>
    </source>
</evidence>
<dbReference type="Proteomes" id="UP000321039">
    <property type="component" value="Unassembled WGS sequence"/>
</dbReference>
<keyword evidence="12 14" id="KW-0627">Porphyrin biosynthesis</keyword>
<proteinExistence type="inferred from homology"/>
<dbReference type="PANTHER" id="PTHR13932:SF6">
    <property type="entry name" value="OXYGEN-INDEPENDENT COPROPORPHYRINOGEN III OXIDASE"/>
    <property type="match status" value="1"/>
</dbReference>
<dbReference type="NCBIfam" id="TIGR00538">
    <property type="entry name" value="hemN"/>
    <property type="match status" value="1"/>
</dbReference>
<evidence type="ECO:0000256" key="1">
    <source>
        <dbReference type="ARBA" id="ARBA00004496"/>
    </source>
</evidence>
<dbReference type="PANTHER" id="PTHR13932">
    <property type="entry name" value="COPROPORPHYRINIGEN III OXIDASE"/>
    <property type="match status" value="1"/>
</dbReference>
<feature type="binding site" evidence="16">
    <location>
        <position position="68"/>
    </location>
    <ligand>
        <name>[4Fe-4S] cluster</name>
        <dbReference type="ChEBI" id="CHEBI:49883"/>
        <note>4Fe-4S-S-AdoMet</note>
    </ligand>
</feature>
<dbReference type="SFLD" id="SFLDG01065">
    <property type="entry name" value="anaerobic_coproporphyrinogen-I"/>
    <property type="match status" value="1"/>
</dbReference>
<keyword evidence="8 14" id="KW-0479">Metal-binding</keyword>
<dbReference type="PIRSF" id="PIRSF000167">
    <property type="entry name" value="HemN"/>
    <property type="match status" value="1"/>
</dbReference>
<feature type="binding site" evidence="16">
    <location>
        <position position="71"/>
    </location>
    <ligand>
        <name>[4Fe-4S] cluster</name>
        <dbReference type="ChEBI" id="CHEBI:49883"/>
        <note>4Fe-4S-S-AdoMet</note>
    </ligand>
</feature>
<evidence type="ECO:0000256" key="6">
    <source>
        <dbReference type="ARBA" id="ARBA00022490"/>
    </source>
</evidence>
<accession>A0A5C9A397</accession>
<keyword evidence="5 14" id="KW-0004">4Fe-4S</keyword>
<dbReference type="SMART" id="SM00729">
    <property type="entry name" value="Elp3"/>
    <property type="match status" value="1"/>
</dbReference>
<dbReference type="UniPathway" id="UPA00251">
    <property type="reaction ID" value="UER00323"/>
</dbReference>
<dbReference type="PROSITE" id="PS51918">
    <property type="entry name" value="RADICAL_SAM"/>
    <property type="match status" value="1"/>
</dbReference>
<keyword evidence="6 14" id="KW-0963">Cytoplasm</keyword>
<comment type="catalytic activity">
    <reaction evidence="13 14">
        <text>coproporphyrinogen III + 2 S-adenosyl-L-methionine = protoporphyrinogen IX + 2 5'-deoxyadenosine + 2 L-methionine + 2 CO2</text>
        <dbReference type="Rhea" id="RHEA:15425"/>
        <dbReference type="ChEBI" id="CHEBI:16526"/>
        <dbReference type="ChEBI" id="CHEBI:17319"/>
        <dbReference type="ChEBI" id="CHEBI:57307"/>
        <dbReference type="ChEBI" id="CHEBI:57309"/>
        <dbReference type="ChEBI" id="CHEBI:57844"/>
        <dbReference type="ChEBI" id="CHEBI:59789"/>
        <dbReference type="EC" id="1.3.98.3"/>
    </reaction>
</comment>
<reference evidence="18 19" key="1">
    <citation type="submission" date="2019-08" db="EMBL/GenBank/DDBJ databases">
        <title>Parahaliea maris sp. nov., isolated from the surface seawater.</title>
        <authorList>
            <person name="Liu Y."/>
        </authorList>
    </citation>
    <scope>NUCLEOTIDE SEQUENCE [LARGE SCALE GENOMIC DNA]</scope>
    <source>
        <strain evidence="18 19">HSLHS9</strain>
    </source>
</reference>
<gene>
    <name evidence="18" type="primary">hemN</name>
    <name evidence="18" type="ORF">FV139_04610</name>
</gene>
<comment type="subunit">
    <text evidence="4">Monomer.</text>
</comment>